<reference evidence="2 3" key="1">
    <citation type="journal article" date="2024" name="Microbiol. Resour. Announc.">
        <title>Genome annotations for the ascomycete fungi Trichoderma harzianum, Trichoderma aggressivum, and Purpureocillium lilacinum.</title>
        <authorList>
            <person name="Beijen E.P.W."/>
            <person name="Ohm R.A."/>
        </authorList>
    </citation>
    <scope>NUCLEOTIDE SEQUENCE [LARGE SCALE GENOMIC DNA]</scope>
    <source>
        <strain evidence="2 3">CBS 150709</strain>
    </source>
</reference>
<feature type="region of interest" description="Disordered" evidence="1">
    <location>
        <begin position="330"/>
        <end position="353"/>
    </location>
</feature>
<protein>
    <submittedName>
        <fullName evidence="2">Uncharacterized protein</fullName>
    </submittedName>
</protein>
<evidence type="ECO:0000313" key="3">
    <source>
        <dbReference type="Proteomes" id="UP001287286"/>
    </source>
</evidence>
<dbReference type="EMBL" id="JAWRVI010000001">
    <property type="protein sequence ID" value="KAK4095554.1"/>
    <property type="molecule type" value="Genomic_DNA"/>
</dbReference>
<proteinExistence type="predicted"/>
<name>A0ABR0CGX4_PURLI</name>
<evidence type="ECO:0000256" key="1">
    <source>
        <dbReference type="SAM" id="MobiDB-lite"/>
    </source>
</evidence>
<feature type="region of interest" description="Disordered" evidence="1">
    <location>
        <begin position="67"/>
        <end position="87"/>
    </location>
</feature>
<organism evidence="2 3">
    <name type="scientific">Purpureocillium lilacinum</name>
    <name type="common">Paecilomyces lilacinus</name>
    <dbReference type="NCBI Taxonomy" id="33203"/>
    <lineage>
        <taxon>Eukaryota</taxon>
        <taxon>Fungi</taxon>
        <taxon>Dikarya</taxon>
        <taxon>Ascomycota</taxon>
        <taxon>Pezizomycotina</taxon>
        <taxon>Sordariomycetes</taxon>
        <taxon>Hypocreomycetidae</taxon>
        <taxon>Hypocreales</taxon>
        <taxon>Ophiocordycipitaceae</taxon>
        <taxon>Purpureocillium</taxon>
    </lineage>
</organism>
<sequence>MALLETNARRPRKFVPITPTNKEEPPILEVPVQFSHCSLGWTRGFIASSRRQNQACLVGGAVRSGAFLSRRTPPSSSDTQRAHTGVSCDGRRNGLNTCSIRKTGKRAPPNEMRLLLINSSSGSLLCAPPKRPAALRGTNSSRNSKEQCVGDAKISRYLVAQLSRGNLAAQRVRETHEICPNVAHLLLLLHGGTAAAVGLLRRVRILVPRDPAPDRRHHVVFCLVANSDTAVGITRAPSTLGKQYLMAATLTGTRSLLSSSCWRRLWLSMRFSCSGALASLDNGTLRYGVPLRFAAGLVSGMAGGRGSGQLDALSVQTSFNGGRQAFRDRAQRSLHSPSSRGVPVVGAAQPDGGEKAAVGGRGAAELFRWSSTAGGDGGMYFLVSYFAHVSHVIDARGWRM</sequence>
<accession>A0ABR0CGX4</accession>
<evidence type="ECO:0000313" key="2">
    <source>
        <dbReference type="EMBL" id="KAK4095554.1"/>
    </source>
</evidence>
<comment type="caution">
    <text evidence="2">The sequence shown here is derived from an EMBL/GenBank/DDBJ whole genome shotgun (WGS) entry which is preliminary data.</text>
</comment>
<dbReference type="Proteomes" id="UP001287286">
    <property type="component" value="Unassembled WGS sequence"/>
</dbReference>
<keyword evidence="3" id="KW-1185">Reference proteome</keyword>
<gene>
    <name evidence="2" type="ORF">Purlil1_350</name>
</gene>